<dbReference type="PROSITE" id="PS51462">
    <property type="entry name" value="NUDIX"/>
    <property type="match status" value="1"/>
</dbReference>
<dbReference type="InterPro" id="IPR015797">
    <property type="entry name" value="NUDIX_hydrolase-like_dom_sf"/>
</dbReference>
<dbReference type="GO" id="GO:0016787">
    <property type="term" value="F:hydrolase activity"/>
    <property type="evidence" value="ECO:0007669"/>
    <property type="project" value="UniProtKB-KW"/>
</dbReference>
<dbReference type="EMBL" id="JAJJMB010007708">
    <property type="protein sequence ID" value="KAI3928363.1"/>
    <property type="molecule type" value="Genomic_DNA"/>
</dbReference>
<dbReference type="Pfam" id="PF00293">
    <property type="entry name" value="NUDIX"/>
    <property type="match status" value="1"/>
</dbReference>
<protein>
    <recommendedName>
        <fullName evidence="3">Nudix hydrolase domain-containing protein</fullName>
    </recommendedName>
</protein>
<feature type="domain" description="Nudix hydrolase" evidence="3">
    <location>
        <begin position="1"/>
        <end position="81"/>
    </location>
</feature>
<keyword evidence="5" id="KW-1185">Reference proteome</keyword>
<evidence type="ECO:0000256" key="2">
    <source>
        <dbReference type="ARBA" id="ARBA00022801"/>
    </source>
</evidence>
<proteinExistence type="predicted"/>
<evidence type="ECO:0000256" key="1">
    <source>
        <dbReference type="ARBA" id="ARBA00022723"/>
    </source>
</evidence>
<keyword evidence="2" id="KW-0378">Hydrolase</keyword>
<dbReference type="Proteomes" id="UP001202328">
    <property type="component" value="Unassembled WGS sequence"/>
</dbReference>
<dbReference type="Gene3D" id="3.90.79.10">
    <property type="entry name" value="Nucleoside Triphosphate Pyrophosphohydrolase"/>
    <property type="match status" value="1"/>
</dbReference>
<evidence type="ECO:0000259" key="3">
    <source>
        <dbReference type="PROSITE" id="PS51462"/>
    </source>
</evidence>
<dbReference type="PANTHER" id="PTHR12629:SF71">
    <property type="entry name" value="HYDROLASE 13, MITOCHONDRIAL, PUTATIVE, EXPRESSED-RELATED"/>
    <property type="match status" value="1"/>
</dbReference>
<organism evidence="4 5">
    <name type="scientific">Papaver atlanticum</name>
    <dbReference type="NCBI Taxonomy" id="357466"/>
    <lineage>
        <taxon>Eukaryota</taxon>
        <taxon>Viridiplantae</taxon>
        <taxon>Streptophyta</taxon>
        <taxon>Embryophyta</taxon>
        <taxon>Tracheophyta</taxon>
        <taxon>Spermatophyta</taxon>
        <taxon>Magnoliopsida</taxon>
        <taxon>Ranunculales</taxon>
        <taxon>Papaveraceae</taxon>
        <taxon>Papaveroideae</taxon>
        <taxon>Papaver</taxon>
    </lineage>
</organism>
<name>A0AAD4SXJ0_9MAGN</name>
<dbReference type="AlphaFoldDB" id="A0AAD4SXJ0"/>
<dbReference type="PANTHER" id="PTHR12629">
    <property type="entry name" value="DIPHOSPHOINOSITOL POLYPHOSPHATE PHOSPHOHYDROLASE"/>
    <property type="match status" value="1"/>
</dbReference>
<dbReference type="GO" id="GO:0005634">
    <property type="term" value="C:nucleus"/>
    <property type="evidence" value="ECO:0007669"/>
    <property type="project" value="TreeGrafter"/>
</dbReference>
<reference evidence="4" key="1">
    <citation type="submission" date="2022-04" db="EMBL/GenBank/DDBJ databases">
        <title>A functionally conserved STORR gene fusion in Papaver species that diverged 16.8 million years ago.</title>
        <authorList>
            <person name="Catania T."/>
        </authorList>
    </citation>
    <scope>NUCLEOTIDE SEQUENCE</scope>
    <source>
        <strain evidence="4">S-188037</strain>
    </source>
</reference>
<keyword evidence="1" id="KW-0479">Metal-binding</keyword>
<evidence type="ECO:0000313" key="5">
    <source>
        <dbReference type="Proteomes" id="UP001202328"/>
    </source>
</evidence>
<dbReference type="GO" id="GO:0005737">
    <property type="term" value="C:cytoplasm"/>
    <property type="evidence" value="ECO:0007669"/>
    <property type="project" value="TreeGrafter"/>
</dbReference>
<comment type="caution">
    <text evidence="4">The sequence shown here is derived from an EMBL/GenBank/DDBJ whole genome shotgun (WGS) entry which is preliminary data.</text>
</comment>
<accession>A0AAD4SXJ0</accession>
<dbReference type="SUPFAM" id="SSF55811">
    <property type="entry name" value="Nudix"/>
    <property type="match status" value="1"/>
</dbReference>
<sequence>MIIRVRRYLRTNMSSWNSEIVIIPYRIKKDDLVFPKGGWEDDETIGEAACREALEEASVKGILDESPLGMWEFRSKGRQNS</sequence>
<dbReference type="GO" id="GO:0046872">
    <property type="term" value="F:metal ion binding"/>
    <property type="evidence" value="ECO:0007669"/>
    <property type="project" value="UniProtKB-KW"/>
</dbReference>
<dbReference type="InterPro" id="IPR000086">
    <property type="entry name" value="NUDIX_hydrolase_dom"/>
</dbReference>
<gene>
    <name evidence="4" type="ORF">MKW98_023964</name>
</gene>
<evidence type="ECO:0000313" key="4">
    <source>
        <dbReference type="EMBL" id="KAI3928363.1"/>
    </source>
</evidence>